<evidence type="ECO:0000256" key="1">
    <source>
        <dbReference type="SAM" id="MobiDB-lite"/>
    </source>
</evidence>
<feature type="region of interest" description="Disordered" evidence="1">
    <location>
        <begin position="823"/>
        <end position="860"/>
    </location>
</feature>
<feature type="compositionally biased region" description="Low complexity" evidence="1">
    <location>
        <begin position="975"/>
        <end position="997"/>
    </location>
</feature>
<accession>A0A9P8QAB2</accession>
<feature type="compositionally biased region" description="Polar residues" evidence="1">
    <location>
        <begin position="43"/>
        <end position="52"/>
    </location>
</feature>
<gene>
    <name evidence="2" type="ORF">WICPIJ_003128</name>
</gene>
<dbReference type="AlphaFoldDB" id="A0A9P8QAB2"/>
<feature type="region of interest" description="Disordered" evidence="1">
    <location>
        <begin position="1"/>
        <end position="84"/>
    </location>
</feature>
<dbReference type="EMBL" id="JAEUBG010001734">
    <property type="protein sequence ID" value="KAH3685902.1"/>
    <property type="molecule type" value="Genomic_DNA"/>
</dbReference>
<protein>
    <submittedName>
        <fullName evidence="2">Uncharacterized protein</fullName>
    </submittedName>
</protein>
<comment type="caution">
    <text evidence="2">The sequence shown here is derived from an EMBL/GenBank/DDBJ whole genome shotgun (WGS) entry which is preliminary data.</text>
</comment>
<organism evidence="2 3">
    <name type="scientific">Wickerhamomyces pijperi</name>
    <name type="common">Yeast</name>
    <name type="synonym">Pichia pijperi</name>
    <dbReference type="NCBI Taxonomy" id="599730"/>
    <lineage>
        <taxon>Eukaryota</taxon>
        <taxon>Fungi</taxon>
        <taxon>Dikarya</taxon>
        <taxon>Ascomycota</taxon>
        <taxon>Saccharomycotina</taxon>
        <taxon>Saccharomycetes</taxon>
        <taxon>Phaffomycetales</taxon>
        <taxon>Wickerhamomycetaceae</taxon>
        <taxon>Wickerhamomyces</taxon>
    </lineage>
</organism>
<feature type="region of interest" description="Disordered" evidence="1">
    <location>
        <begin position="761"/>
        <end position="795"/>
    </location>
</feature>
<evidence type="ECO:0000313" key="3">
    <source>
        <dbReference type="Proteomes" id="UP000774326"/>
    </source>
</evidence>
<feature type="non-terminal residue" evidence="2">
    <location>
        <position position="1"/>
    </location>
</feature>
<feature type="compositionally biased region" description="Basic and acidic residues" evidence="1">
    <location>
        <begin position="75"/>
        <end position="84"/>
    </location>
</feature>
<name>A0A9P8QAB2_WICPI</name>
<feature type="compositionally biased region" description="Polar residues" evidence="1">
    <location>
        <begin position="944"/>
        <end position="974"/>
    </location>
</feature>
<dbReference type="Proteomes" id="UP000774326">
    <property type="component" value="Unassembled WGS sequence"/>
</dbReference>
<proteinExistence type="predicted"/>
<feature type="region of interest" description="Disordered" evidence="1">
    <location>
        <begin position="885"/>
        <end position="1090"/>
    </location>
</feature>
<reference evidence="2" key="2">
    <citation type="submission" date="2021-01" db="EMBL/GenBank/DDBJ databases">
        <authorList>
            <person name="Schikora-Tamarit M.A."/>
        </authorList>
    </citation>
    <scope>NUCLEOTIDE SEQUENCE</scope>
    <source>
        <strain evidence="2">CBS2887</strain>
    </source>
</reference>
<keyword evidence="3" id="KW-1185">Reference proteome</keyword>
<feature type="compositionally biased region" description="Low complexity" evidence="1">
    <location>
        <begin position="1062"/>
        <end position="1090"/>
    </location>
</feature>
<feature type="compositionally biased region" description="Polar residues" evidence="1">
    <location>
        <begin position="767"/>
        <end position="782"/>
    </location>
</feature>
<feature type="compositionally biased region" description="Basic and acidic residues" evidence="1">
    <location>
        <begin position="823"/>
        <end position="836"/>
    </location>
</feature>
<feature type="compositionally biased region" description="Polar residues" evidence="1">
    <location>
        <begin position="1020"/>
        <end position="1061"/>
    </location>
</feature>
<feature type="compositionally biased region" description="Low complexity" evidence="1">
    <location>
        <begin position="924"/>
        <end position="936"/>
    </location>
</feature>
<reference evidence="2" key="1">
    <citation type="journal article" date="2021" name="Open Biol.">
        <title>Shared evolutionary footprints suggest mitochondrial oxidative damage underlies multiple complex I losses in fungi.</title>
        <authorList>
            <person name="Schikora-Tamarit M.A."/>
            <person name="Marcet-Houben M."/>
            <person name="Nosek J."/>
            <person name="Gabaldon T."/>
        </authorList>
    </citation>
    <scope>NUCLEOTIDE SEQUENCE</scope>
    <source>
        <strain evidence="2">CBS2887</strain>
    </source>
</reference>
<evidence type="ECO:0000313" key="2">
    <source>
        <dbReference type="EMBL" id="KAH3685902.1"/>
    </source>
</evidence>
<feature type="compositionally biased region" description="Acidic residues" evidence="1">
    <location>
        <begin position="64"/>
        <end position="74"/>
    </location>
</feature>
<feature type="compositionally biased region" description="Polar residues" evidence="1">
    <location>
        <begin position="892"/>
        <end position="917"/>
    </location>
</feature>
<sequence>IPVVPPPVSDNAQGHHDELQAAPTEPNPVEPSSHHPFVFNLQDIPTQTNQNGYYADNDNFSPYVDEEEEEEDSAPDPKEEELRPRNKQLLTELYQTYPASHIDSYLTTINSEKVSPSPDMIKKTFTKTLKPNELKEALNKAILMISKDSLRNSVLLLIVRRIAEVLNFDKLKFDGQLLNRVVELLPLRESLDVVDDFEHLERDPSSDVSTGLLGQALVQFDIVASFYDTDPRIEKFLQTVDVVNNFEYVPLANLLYASRHLAVINAEDNPVYRHMKDKLRAIITNMNAEEIFLCLNGKDRNPTKALWSFYLSTDPKLIRLADGLILRSTSSGSAGKRLAEIVSRDLSGNVKSFFKILNVSCQEKRLMDLRFFVVVKEVLVILNDMHVFRNNSEFKKDTGGMVGSIFKLLRFVFDSVSNQPQASTLSVVLLPVESSEDHSNSSEVRSDDLQMSIVEFTHTILNMVSPISKENCAKIQQNLTEIVKICLKWFEQRYRSSDLIVLSSLLRLTNKLIDLVTGDVQFRASDTAVKRIVNKLVVPYHQKLLKTRDEQIKLFEFDRKRKENRFDNTWDPKLQEWKTKENELSAEKTTFEDEIVEEELDMTQGPRRQAKIKKKYEALQSEEFKVNSQKLPWEQYRTRYIDDRTKSFQKRQARIDHEKKEYEIALDEYNKWLSTKGPVPSREYEMRVLHVLQRKSFPGSGDSLLKFLLKLNPEAVIQELQEFVQSCFPNKPLEYFESSVLDSVAASSYSDSASVSSVPFRSASISTARSQTGTETSSSLHGASTHKRKKSVSASPLFMAKKKRKVSQQLPKEFQRYTVAEAKEKMRQRESMRVESEPNPEGDQSLFGDTDREQEEDEISRETAAWKNVNGLYGSHSGFQQLQFQRQPSQQHTTYGNGSSYNNAQQTQYSGNWSPDAQQIEAPGSSYGSLSTTSTGNVGEHGYGQTNYGSEQHQQLQVQSPQYQEQAYDTQNTGYQDQSNQDYYQQNQQQQYQQHQQPELGNYNDPNGNEYYQQPYDVPQHNNQYPTHSSEQYPHQYYTTEPSHAQYHENNGYTDNYNAGNEQYYEGQQQQYLQDQSQSWDQQQQQEECG</sequence>